<dbReference type="Gene3D" id="1.10.10.10">
    <property type="entry name" value="Winged helix-like DNA-binding domain superfamily/Winged helix DNA-binding domain"/>
    <property type="match status" value="1"/>
</dbReference>
<reference evidence="1" key="1">
    <citation type="submission" date="2019-08" db="EMBL/GenBank/DDBJ databases">
        <authorList>
            <person name="Kucharzyk K."/>
            <person name="Murdoch R.W."/>
            <person name="Higgins S."/>
            <person name="Loffler F."/>
        </authorList>
    </citation>
    <scope>NUCLEOTIDE SEQUENCE</scope>
</reference>
<name>A0A644VFX4_9ZZZZ</name>
<sequence length="141" mass="16313">MSGKVKRMSTIKQLIQLHLAGVSNRQIAKQLGIYKNTVNKYIRTLSLDPLSCQDLLTLDDPVLERRLHAGSPAYCQDRFDDLKTLLPYIESELKRKHVTRHLLWQEYRQSRFDGYSSLSSVIISPNWNLPASQQPFSLITR</sequence>
<accession>A0A644VFX4</accession>
<dbReference type="AlphaFoldDB" id="A0A644VFX4"/>
<comment type="caution">
    <text evidence="1">The sequence shown here is derived from an EMBL/GenBank/DDBJ whole genome shotgun (WGS) entry which is preliminary data.</text>
</comment>
<dbReference type="InterPro" id="IPR036388">
    <property type="entry name" value="WH-like_DNA-bd_sf"/>
</dbReference>
<gene>
    <name evidence="1" type="ORF">SDC9_36347</name>
</gene>
<organism evidence="1">
    <name type="scientific">bioreactor metagenome</name>
    <dbReference type="NCBI Taxonomy" id="1076179"/>
    <lineage>
        <taxon>unclassified sequences</taxon>
        <taxon>metagenomes</taxon>
        <taxon>ecological metagenomes</taxon>
    </lineage>
</organism>
<proteinExistence type="predicted"/>
<evidence type="ECO:0000313" key="1">
    <source>
        <dbReference type="EMBL" id="MPL90299.1"/>
    </source>
</evidence>
<evidence type="ECO:0008006" key="2">
    <source>
        <dbReference type="Google" id="ProtNLM"/>
    </source>
</evidence>
<dbReference type="Pfam" id="PF13384">
    <property type="entry name" value="HTH_23"/>
    <property type="match status" value="1"/>
</dbReference>
<protein>
    <recommendedName>
        <fullName evidence="2">HTH luxR-type domain-containing protein</fullName>
    </recommendedName>
</protein>
<dbReference type="EMBL" id="VSSQ01000299">
    <property type="protein sequence ID" value="MPL90299.1"/>
    <property type="molecule type" value="Genomic_DNA"/>
</dbReference>